<evidence type="ECO:0000256" key="1">
    <source>
        <dbReference type="ARBA" id="ARBA00004721"/>
    </source>
</evidence>
<dbReference type="GO" id="GO:0035251">
    <property type="term" value="F:UDP-glucosyltransferase activity"/>
    <property type="evidence" value="ECO:0007669"/>
    <property type="project" value="InterPro"/>
</dbReference>
<accession>A0A2I7M6F0</accession>
<reference evidence="7" key="1">
    <citation type="submission" date="2017-07" db="EMBL/GenBank/DDBJ databases">
        <title>Molecular characterization of genes encoded UDP-glucosyltransferase in Centella asiatica.</title>
        <authorList>
            <person name="Kim O.T."/>
            <person name="Jin M.L."/>
            <person name="Jetter R."/>
        </authorList>
    </citation>
    <scope>NUCLEOTIDE SEQUENCE</scope>
</reference>
<gene>
    <name evidence="7" type="primary">UGT71A32</name>
</gene>
<protein>
    <recommendedName>
        <fullName evidence="6">Glycosyltransferase</fullName>
        <ecNumber evidence="6">2.4.1.-</ecNumber>
    </recommendedName>
</protein>
<dbReference type="UniPathway" id="UPA00213"/>
<keyword evidence="3 5" id="KW-0808">Transferase</keyword>
<dbReference type="Gene3D" id="3.40.50.2000">
    <property type="entry name" value="Glycogen Phosphorylase B"/>
    <property type="match status" value="2"/>
</dbReference>
<dbReference type="InterPro" id="IPR050481">
    <property type="entry name" value="UDP-glycosyltransf_plant"/>
</dbReference>
<keyword evidence="5" id="KW-0328">Glycosyltransferase</keyword>
<dbReference type="PANTHER" id="PTHR48048">
    <property type="entry name" value="GLYCOSYLTRANSFERASE"/>
    <property type="match status" value="1"/>
</dbReference>
<dbReference type="FunFam" id="3.40.50.2000:FF:000056">
    <property type="entry name" value="Glycosyltransferase"/>
    <property type="match status" value="1"/>
</dbReference>
<evidence type="ECO:0000313" key="7">
    <source>
        <dbReference type="EMBL" id="AUR26635.1"/>
    </source>
</evidence>
<evidence type="ECO:0000256" key="4">
    <source>
        <dbReference type="ARBA" id="ARBA00023229"/>
    </source>
</evidence>
<dbReference type="InterPro" id="IPR002213">
    <property type="entry name" value="UDP_glucos_trans"/>
</dbReference>
<comment type="pathway">
    <text evidence="1">Secondary metabolite biosynthesis; terpenoid biosynthesis.</text>
</comment>
<dbReference type="EMBL" id="MF471466">
    <property type="protein sequence ID" value="AUR26635.1"/>
    <property type="molecule type" value="mRNA"/>
</dbReference>
<dbReference type="PANTHER" id="PTHR48048:SF45">
    <property type="entry name" value="GLYCOSYLTRANSFERASE"/>
    <property type="match status" value="1"/>
</dbReference>
<evidence type="ECO:0000256" key="5">
    <source>
        <dbReference type="RuleBase" id="RU003718"/>
    </source>
</evidence>
<sequence length="477" mass="53267">MKTAEVVFIPAWGISHLVPMVEMAKLFITRHEQLSVTILIMKYDTDNGISPYVNSLLVSKIQRLSIVEVPQRDSKTYVSKHRSTRFSAFVETQKAHARDIILSIASSKTTRLVGCIIDMFCFTLADIADEVNVPTYVFSPASASFLGLMFYLQNLSDDHNQDITLFKNSETKFSVPSYTDPVPAKVLPLVLLDEEGGSDLFLSIARRLRDVKGILVNTFMELESHALESLASDCKIPTFYPVGPILNFTREGGNVEETVTVLCWLDKQPPSSVVFMCFGSHGSFQVHQVKEIALAVERSGRRFIWSLRPPPSEGETEVPREYSYLDEVLPSGFLDRTAEFGKVIGWAPQVSVLSHQAVGGFVSHCGWNSILESLWFGVPMAAWPLYAEQQVNAFKLVIELGLAVDIKMDYRNESGANKKVIVSADEIDRKISELMMDGSENEVRKKVAEMKEKSRLAVSENGSSYTSIGRLIKEMIS</sequence>
<dbReference type="Pfam" id="PF00201">
    <property type="entry name" value="UDPGT"/>
    <property type="match status" value="1"/>
</dbReference>
<organism evidence="7">
    <name type="scientific">Centella asiatica</name>
    <name type="common">Asiatic pennywort</name>
    <name type="synonym">Hydrocotyle asiatica</name>
    <dbReference type="NCBI Taxonomy" id="48106"/>
    <lineage>
        <taxon>Eukaryota</taxon>
        <taxon>Viridiplantae</taxon>
        <taxon>Streptophyta</taxon>
        <taxon>Embryophyta</taxon>
        <taxon>Tracheophyta</taxon>
        <taxon>Spermatophyta</taxon>
        <taxon>Magnoliopsida</taxon>
        <taxon>eudicotyledons</taxon>
        <taxon>Gunneridae</taxon>
        <taxon>Pentapetalae</taxon>
        <taxon>asterids</taxon>
        <taxon>campanulids</taxon>
        <taxon>Apiales</taxon>
        <taxon>Apiaceae</taxon>
        <taxon>Mackinlayoideae</taxon>
        <taxon>Centella</taxon>
    </lineage>
</organism>
<comment type="similarity">
    <text evidence="2 5">Belongs to the UDP-glycosyltransferase family.</text>
</comment>
<evidence type="ECO:0000256" key="2">
    <source>
        <dbReference type="ARBA" id="ARBA00009995"/>
    </source>
</evidence>
<proteinExistence type="evidence at transcript level"/>
<evidence type="ECO:0000256" key="6">
    <source>
        <dbReference type="RuleBase" id="RU362057"/>
    </source>
</evidence>
<evidence type="ECO:0000256" key="3">
    <source>
        <dbReference type="ARBA" id="ARBA00022679"/>
    </source>
</evidence>
<dbReference type="SUPFAM" id="SSF53756">
    <property type="entry name" value="UDP-Glycosyltransferase/glycogen phosphorylase"/>
    <property type="match status" value="1"/>
</dbReference>
<dbReference type="GO" id="GO:0016114">
    <property type="term" value="P:terpenoid biosynthetic process"/>
    <property type="evidence" value="ECO:0007669"/>
    <property type="project" value="UniProtKB-UniPathway"/>
</dbReference>
<keyword evidence="4" id="KW-0414">Isoprene biosynthesis</keyword>
<name>A0A2I7M6F0_CENAS</name>
<dbReference type="CDD" id="cd03784">
    <property type="entry name" value="GT1_Gtf-like"/>
    <property type="match status" value="1"/>
</dbReference>
<dbReference type="PROSITE" id="PS00375">
    <property type="entry name" value="UDPGT"/>
    <property type="match status" value="1"/>
</dbReference>
<dbReference type="InterPro" id="IPR035595">
    <property type="entry name" value="UDP_glycos_trans_CS"/>
</dbReference>
<dbReference type="EC" id="2.4.1.-" evidence="6"/>
<dbReference type="AlphaFoldDB" id="A0A2I7M6F0"/>